<keyword evidence="4" id="KW-1185">Reference proteome</keyword>
<dbReference type="SUPFAM" id="SSF52540">
    <property type="entry name" value="P-loop containing nucleoside triphosphate hydrolases"/>
    <property type="match status" value="1"/>
</dbReference>
<keyword evidence="1" id="KW-0677">Repeat</keyword>
<dbReference type="Gene3D" id="3.40.50.300">
    <property type="entry name" value="P-loop containing nucleotide triphosphate hydrolases"/>
    <property type="match status" value="1"/>
</dbReference>
<evidence type="ECO:0000259" key="2">
    <source>
        <dbReference type="PROSITE" id="PS50837"/>
    </source>
</evidence>
<gene>
    <name evidence="3" type="ORF">EVG20_g2664</name>
</gene>
<dbReference type="Pfam" id="PF24883">
    <property type="entry name" value="NPHP3_N"/>
    <property type="match status" value="1"/>
</dbReference>
<organism evidence="3 4">
    <name type="scientific">Dentipellis fragilis</name>
    <dbReference type="NCBI Taxonomy" id="205917"/>
    <lineage>
        <taxon>Eukaryota</taxon>
        <taxon>Fungi</taxon>
        <taxon>Dikarya</taxon>
        <taxon>Basidiomycota</taxon>
        <taxon>Agaricomycotina</taxon>
        <taxon>Agaricomycetes</taxon>
        <taxon>Russulales</taxon>
        <taxon>Hericiaceae</taxon>
        <taxon>Dentipellis</taxon>
    </lineage>
</organism>
<sequence length="481" mass="54276">MADNPFTKIWGAAIRRYETDTKMSLADAMPDLAGALTANRLLGIIDDEHGKFKNYRSRGEKVRNAMKPVLVLVELFADVAGEGVTNVFQPGKAVFAAVKYLLNAARNISSRYDAIVDIFLQTHSFLNRLCIYLDGTISATLQERLVKILAHMLSLFGLVTKYIQKGRLKLFVQNVFSKNDDIQDALQRLDHLTKEEILIIQAETHQVTQKTYKTLEQAQVDEELQKCLAWLSAPDPYVNYNAAQEKLYNHKTGQWILQNTHFNAWMQGSHSSFWLYGRPGTGKSVLCSTIIKSLLQDCKSKNSSTVAFFYFDFNDSAKQIFRNLLGSTLGQLSSQSSDAASVLKVLYAEHDSGHKQPSLSSLQHALKNILKLSGTVYLVLDALDECLEDERHRYLFPFVEDLMLDNSCPVHLLAASRNETDIRDCLMTKVSHTLDLSSILNYNDITWHLSTVLHEDRFFSTLHSDIKTEIHNTLSEGANGM</sequence>
<dbReference type="InterPro" id="IPR031350">
    <property type="entry name" value="Goodbye_dom"/>
</dbReference>
<reference evidence="3 4" key="1">
    <citation type="submission" date="2019-02" db="EMBL/GenBank/DDBJ databases">
        <title>Genome sequencing of the rare red list fungi Dentipellis fragilis.</title>
        <authorList>
            <person name="Buettner E."/>
            <person name="Kellner H."/>
        </authorList>
    </citation>
    <scope>NUCLEOTIDE SEQUENCE [LARGE SCALE GENOMIC DNA]</scope>
    <source>
        <strain evidence="3 4">DSM 105465</strain>
    </source>
</reference>
<evidence type="ECO:0000313" key="3">
    <source>
        <dbReference type="EMBL" id="TFY70352.1"/>
    </source>
</evidence>
<dbReference type="PANTHER" id="PTHR10039:SF17">
    <property type="entry name" value="FUNGAL STAND N-TERMINAL GOODBYE DOMAIN-CONTAINING PROTEIN-RELATED"/>
    <property type="match status" value="1"/>
</dbReference>
<comment type="caution">
    <text evidence="3">The sequence shown here is derived from an EMBL/GenBank/DDBJ whole genome shotgun (WGS) entry which is preliminary data.</text>
</comment>
<proteinExistence type="predicted"/>
<dbReference type="InterPro" id="IPR027417">
    <property type="entry name" value="P-loop_NTPase"/>
</dbReference>
<evidence type="ECO:0000313" key="4">
    <source>
        <dbReference type="Proteomes" id="UP000298327"/>
    </source>
</evidence>
<dbReference type="PANTHER" id="PTHR10039">
    <property type="entry name" value="AMELOGENIN"/>
    <property type="match status" value="1"/>
</dbReference>
<dbReference type="EMBL" id="SEOQ01000107">
    <property type="protein sequence ID" value="TFY70352.1"/>
    <property type="molecule type" value="Genomic_DNA"/>
</dbReference>
<name>A0A4Y9Z756_9AGAM</name>
<protein>
    <recommendedName>
        <fullName evidence="2">NACHT domain-containing protein</fullName>
    </recommendedName>
</protein>
<dbReference type="Pfam" id="PF17109">
    <property type="entry name" value="Goodbye"/>
    <property type="match status" value="1"/>
</dbReference>
<dbReference type="STRING" id="205917.A0A4Y9Z756"/>
<dbReference type="AlphaFoldDB" id="A0A4Y9Z756"/>
<dbReference type="PROSITE" id="PS50837">
    <property type="entry name" value="NACHT"/>
    <property type="match status" value="1"/>
</dbReference>
<dbReference type="Proteomes" id="UP000298327">
    <property type="component" value="Unassembled WGS sequence"/>
</dbReference>
<dbReference type="InterPro" id="IPR056884">
    <property type="entry name" value="NPHP3-like_N"/>
</dbReference>
<dbReference type="InterPro" id="IPR007111">
    <property type="entry name" value="NACHT_NTPase"/>
</dbReference>
<feature type="domain" description="NACHT" evidence="2">
    <location>
        <begin position="271"/>
        <end position="417"/>
    </location>
</feature>
<accession>A0A4Y9Z756</accession>
<evidence type="ECO:0000256" key="1">
    <source>
        <dbReference type="ARBA" id="ARBA00022737"/>
    </source>
</evidence>
<dbReference type="OrthoDB" id="7464126at2759"/>